<feature type="region of interest" description="Disordered" evidence="1">
    <location>
        <begin position="1"/>
        <end position="46"/>
    </location>
</feature>
<protein>
    <submittedName>
        <fullName evidence="2">Unnamed protein product</fullName>
    </submittedName>
</protein>
<proteinExistence type="predicted"/>
<dbReference type="Proteomes" id="UP001165121">
    <property type="component" value="Unassembled WGS sequence"/>
</dbReference>
<dbReference type="EMBL" id="BSXT01000809">
    <property type="protein sequence ID" value="GMF34457.1"/>
    <property type="molecule type" value="Genomic_DNA"/>
</dbReference>
<sequence>MAPPVTSPGTGAESPSRSPLAGAAEASAPRYSSTASTGDTSDGDIKDIVTTSADRTVQLVQGSTQSHFLALARLVVDLNRRSPLRTDYALDQRLEAAGSLSDVVEALAPIPRSPTPWEYMLSPLRDGIASLEARLAASDASLRREVDLRLKAGRLCNQASHERNPALGNLRRLRLDHADAARQLVATTNALEQRSEAAAVLEQQCRRLDKSMVDTHKVIRQDREGFKGGIASYAAHLRQLREYLERSGRQSSASGGDGSTMPAAFVTFLEWLGALRLAILPLPAASGSFGVSQQTYSEGSLATSGLVCLGVISTGLWDRGLGGQRRAFVRVSPQRLQSAVSPIPRAPTSPASSTAPTASLPSTPADPSGITPGTESSLPAEIDDNGRTGVDGAVSEVTNTIGGVFSTPVFSQPRRDGRPSRAASTTAGLRSMAVAENEAAPDALVLGLTTPSSSPVSARASAASLVATPDPAESAAVVAAASAAVVASTSARRWVANTHMGPIPLRRVVATPPPWQVSAPRARTVVTATLSTIPGTRSTAFESVTAIPAPIQRPTVAWTVEAVDLDARQPWRNGWMSMPAEYPFNTTFAPCNPSVPLFVPEGSMREDVGTAIVVNLALRPAHVTAPWVQEFTDTRAQAAADSSAAVDLPSDTSSV</sequence>
<feature type="compositionally biased region" description="Low complexity" evidence="1">
    <location>
        <begin position="341"/>
        <end position="368"/>
    </location>
</feature>
<dbReference type="AlphaFoldDB" id="A0A9W7CMD9"/>
<evidence type="ECO:0000256" key="1">
    <source>
        <dbReference type="SAM" id="MobiDB-lite"/>
    </source>
</evidence>
<organism evidence="2 3">
    <name type="scientific">Phytophthora fragariaefolia</name>
    <dbReference type="NCBI Taxonomy" id="1490495"/>
    <lineage>
        <taxon>Eukaryota</taxon>
        <taxon>Sar</taxon>
        <taxon>Stramenopiles</taxon>
        <taxon>Oomycota</taxon>
        <taxon>Peronosporomycetes</taxon>
        <taxon>Peronosporales</taxon>
        <taxon>Peronosporaceae</taxon>
        <taxon>Phytophthora</taxon>
    </lineage>
</organism>
<reference evidence="2" key="1">
    <citation type="submission" date="2023-04" db="EMBL/GenBank/DDBJ databases">
        <title>Phytophthora fragariaefolia NBRC 109709.</title>
        <authorList>
            <person name="Ichikawa N."/>
            <person name="Sato H."/>
            <person name="Tonouchi N."/>
        </authorList>
    </citation>
    <scope>NUCLEOTIDE SEQUENCE</scope>
    <source>
        <strain evidence="2">NBRC 109709</strain>
    </source>
</reference>
<keyword evidence="3" id="KW-1185">Reference proteome</keyword>
<comment type="caution">
    <text evidence="2">The sequence shown here is derived from an EMBL/GenBank/DDBJ whole genome shotgun (WGS) entry which is preliminary data.</text>
</comment>
<feature type="compositionally biased region" description="Polar residues" evidence="1">
    <location>
        <begin position="7"/>
        <end position="17"/>
    </location>
</feature>
<name>A0A9W7CMD9_9STRA</name>
<accession>A0A9W7CMD9</accession>
<gene>
    <name evidence="2" type="ORF">Pfra01_000886500</name>
</gene>
<feature type="region of interest" description="Disordered" evidence="1">
    <location>
        <begin position="333"/>
        <end position="390"/>
    </location>
</feature>
<evidence type="ECO:0000313" key="2">
    <source>
        <dbReference type="EMBL" id="GMF34457.1"/>
    </source>
</evidence>
<evidence type="ECO:0000313" key="3">
    <source>
        <dbReference type="Proteomes" id="UP001165121"/>
    </source>
</evidence>